<accession>A0ABW7E298</accession>
<protein>
    <submittedName>
        <fullName evidence="2">Helix-turn-helix domain-containing protein</fullName>
    </submittedName>
</protein>
<organism evidence="2 3">
    <name type="scientific">Streptomyces rochei</name>
    <name type="common">Streptomyces parvullus</name>
    <dbReference type="NCBI Taxonomy" id="1928"/>
    <lineage>
        <taxon>Bacteria</taxon>
        <taxon>Bacillati</taxon>
        <taxon>Actinomycetota</taxon>
        <taxon>Actinomycetes</taxon>
        <taxon>Kitasatosporales</taxon>
        <taxon>Streptomycetaceae</taxon>
        <taxon>Streptomyces</taxon>
        <taxon>Streptomyces rochei group</taxon>
    </lineage>
</organism>
<dbReference type="InterPro" id="IPR041657">
    <property type="entry name" value="HTH_17"/>
</dbReference>
<evidence type="ECO:0000313" key="2">
    <source>
        <dbReference type="EMBL" id="MFG6295835.1"/>
    </source>
</evidence>
<dbReference type="Pfam" id="PF12728">
    <property type="entry name" value="HTH_17"/>
    <property type="match status" value="1"/>
</dbReference>
<evidence type="ECO:0000259" key="1">
    <source>
        <dbReference type="Pfam" id="PF12728"/>
    </source>
</evidence>
<keyword evidence="3" id="KW-1185">Reference proteome</keyword>
<dbReference type="EMBL" id="JBIENY010000175">
    <property type="protein sequence ID" value="MFG6295835.1"/>
    <property type="molecule type" value="Genomic_DNA"/>
</dbReference>
<sequence length="131" mass="14310">MNTTTAATQANVTVATIRNWCRRGVIAATKQAGRWTIDPASLARRIEIGARRMTDPAKNLDENTLDVIRLARLARPHHGPVLAGRYLLPSMGAVSYPIEEEQGLVETLKARGRIHYVLTAKAATIRAQLAA</sequence>
<feature type="domain" description="Helix-turn-helix" evidence="1">
    <location>
        <begin position="3"/>
        <end position="47"/>
    </location>
</feature>
<dbReference type="Proteomes" id="UP001605990">
    <property type="component" value="Unassembled WGS sequence"/>
</dbReference>
<dbReference type="RefSeq" id="WP_394393561.1">
    <property type="nucleotide sequence ID" value="NZ_JBIENY010000175.1"/>
</dbReference>
<gene>
    <name evidence="2" type="ORF">ACGU38_10755</name>
</gene>
<name>A0ABW7E298_STRRO</name>
<dbReference type="SUPFAM" id="SSF46955">
    <property type="entry name" value="Putative DNA-binding domain"/>
    <property type="match status" value="1"/>
</dbReference>
<dbReference type="InterPro" id="IPR009061">
    <property type="entry name" value="DNA-bd_dom_put_sf"/>
</dbReference>
<comment type="caution">
    <text evidence="2">The sequence shown here is derived from an EMBL/GenBank/DDBJ whole genome shotgun (WGS) entry which is preliminary data.</text>
</comment>
<reference evidence="2 3" key="1">
    <citation type="submission" date="2024-10" db="EMBL/GenBank/DDBJ databases">
        <title>Draft genome assembly of a novel steroid transforming actinomycete isolated from African clawed frog Xenopus laevis.</title>
        <authorList>
            <person name="Bragin E."/>
            <person name="Kollerov V."/>
            <person name="Donova M.V."/>
        </authorList>
    </citation>
    <scope>NUCLEOTIDE SEQUENCE [LARGE SCALE GENOMIC DNA]</scope>
    <source>
        <strain evidence="2 3">MTOC-St3</strain>
    </source>
</reference>
<evidence type="ECO:0000313" key="3">
    <source>
        <dbReference type="Proteomes" id="UP001605990"/>
    </source>
</evidence>
<proteinExistence type="predicted"/>